<proteinExistence type="predicted"/>
<evidence type="ECO:0000256" key="1">
    <source>
        <dbReference type="SAM" id="SignalP"/>
    </source>
</evidence>
<keyword evidence="3" id="KW-1185">Reference proteome</keyword>
<dbReference type="EMBL" id="CP002831">
    <property type="protein sequence ID" value="AFC23506.1"/>
    <property type="molecule type" value="Genomic_DNA"/>
</dbReference>
<evidence type="ECO:0000313" key="3">
    <source>
        <dbReference type="Proteomes" id="UP000007519"/>
    </source>
</evidence>
<gene>
    <name evidence="2" type="ordered locus">SGRA_0768</name>
</gene>
<accession>H6L1G5</accession>
<evidence type="ECO:0008006" key="4">
    <source>
        <dbReference type="Google" id="ProtNLM"/>
    </source>
</evidence>
<dbReference type="Proteomes" id="UP000007519">
    <property type="component" value="Chromosome"/>
</dbReference>
<feature type="chain" id="PRO_5003603945" description="Secreted protein" evidence="1">
    <location>
        <begin position="20"/>
        <end position="208"/>
    </location>
</feature>
<name>H6L1G5_SAPGL</name>
<protein>
    <recommendedName>
        <fullName evidence="4">Secreted protein</fullName>
    </recommendedName>
</protein>
<organism evidence="2 3">
    <name type="scientific">Saprospira grandis (strain Lewin)</name>
    <dbReference type="NCBI Taxonomy" id="984262"/>
    <lineage>
        <taxon>Bacteria</taxon>
        <taxon>Pseudomonadati</taxon>
        <taxon>Bacteroidota</taxon>
        <taxon>Saprospiria</taxon>
        <taxon>Saprospirales</taxon>
        <taxon>Saprospiraceae</taxon>
        <taxon>Saprospira</taxon>
    </lineage>
</organism>
<evidence type="ECO:0000313" key="2">
    <source>
        <dbReference type="EMBL" id="AFC23506.1"/>
    </source>
</evidence>
<dbReference type="STRING" id="984262.SGRA_0768"/>
<dbReference type="HOGENOM" id="CLU_1320151_0_0_10"/>
<sequence length="208" mass="24068">MHKRLFFIFFYCFLSPLSAQNWGWSSYLDLNIYQNYQQAQLLGQEGASAGQWLNLLPAVGLGVYRRGRHGQSYQLLLATEYQPFAMNSQDYGGLGSLSFPLLFRAQHRFSKKEIGMGGFMSLGAGVQWSRIHLYDRPESLRQLPNPYFYSWVVELAFGLEQLVQFEAKQKRRFAFFFRFGSSELGAETLNFGLRLGFDKPFSAPFRQF</sequence>
<reference evidence="2 3" key="1">
    <citation type="journal article" date="2012" name="Stand. Genomic Sci.">
        <title>Complete genome sequencing and analysis of Saprospira grandis str. Lewin, a predatory marine bacterium.</title>
        <authorList>
            <person name="Saw J.H."/>
            <person name="Yuryev A."/>
            <person name="Kanbe M."/>
            <person name="Hou S."/>
            <person name="Young A.G."/>
            <person name="Aizawa S."/>
            <person name="Alam M."/>
        </authorList>
    </citation>
    <scope>NUCLEOTIDE SEQUENCE [LARGE SCALE GENOMIC DNA]</scope>
    <source>
        <strain evidence="2 3">Lewin</strain>
    </source>
</reference>
<dbReference type="AlphaFoldDB" id="H6L1G5"/>
<feature type="signal peptide" evidence="1">
    <location>
        <begin position="1"/>
        <end position="19"/>
    </location>
</feature>
<dbReference type="OrthoDB" id="1497241at2"/>
<keyword evidence="1" id="KW-0732">Signal</keyword>
<dbReference type="RefSeq" id="WP_015691160.1">
    <property type="nucleotide sequence ID" value="NC_016940.1"/>
</dbReference>
<dbReference type="KEGG" id="sgn:SGRA_0768"/>